<reference evidence="1" key="1">
    <citation type="submission" date="2023-03" db="EMBL/GenBank/DDBJ databases">
        <title>Massive genome expansion in bonnet fungi (Mycena s.s.) driven by repeated elements and novel gene families across ecological guilds.</title>
        <authorList>
            <consortium name="Lawrence Berkeley National Laboratory"/>
            <person name="Harder C.B."/>
            <person name="Miyauchi S."/>
            <person name="Viragh M."/>
            <person name="Kuo A."/>
            <person name="Thoen E."/>
            <person name="Andreopoulos B."/>
            <person name="Lu D."/>
            <person name="Skrede I."/>
            <person name="Drula E."/>
            <person name="Henrissat B."/>
            <person name="Morin E."/>
            <person name="Kohler A."/>
            <person name="Barry K."/>
            <person name="LaButti K."/>
            <person name="Morin E."/>
            <person name="Salamov A."/>
            <person name="Lipzen A."/>
            <person name="Mereny Z."/>
            <person name="Hegedus B."/>
            <person name="Baldrian P."/>
            <person name="Stursova M."/>
            <person name="Weitz H."/>
            <person name="Taylor A."/>
            <person name="Grigoriev I.V."/>
            <person name="Nagy L.G."/>
            <person name="Martin F."/>
            <person name="Kauserud H."/>
        </authorList>
    </citation>
    <scope>NUCLEOTIDE SEQUENCE</scope>
    <source>
        <strain evidence="1">CBHHK182m</strain>
    </source>
</reference>
<organism evidence="1 2">
    <name type="scientific">Mycena metata</name>
    <dbReference type="NCBI Taxonomy" id="1033252"/>
    <lineage>
        <taxon>Eukaryota</taxon>
        <taxon>Fungi</taxon>
        <taxon>Dikarya</taxon>
        <taxon>Basidiomycota</taxon>
        <taxon>Agaricomycotina</taxon>
        <taxon>Agaricomycetes</taxon>
        <taxon>Agaricomycetidae</taxon>
        <taxon>Agaricales</taxon>
        <taxon>Marasmiineae</taxon>
        <taxon>Mycenaceae</taxon>
        <taxon>Mycena</taxon>
    </lineage>
</organism>
<evidence type="ECO:0000313" key="2">
    <source>
        <dbReference type="Proteomes" id="UP001215598"/>
    </source>
</evidence>
<comment type="caution">
    <text evidence="1">The sequence shown here is derived from an EMBL/GenBank/DDBJ whole genome shotgun (WGS) entry which is preliminary data.</text>
</comment>
<sequence length="242" mass="26444">MEGILATSDLVVGSHVGSFPVAKAANLSQRVKIVGLGCQAFNHALQQTKIIQGAFERHFGCPITAWNVGHDLSDGFLNISANYFTRSNGTDGLEAVPAGDGVDPFSTLPKFKAAGLMHTIDNVVKYYKKSVDAKGEASYDKIYPGTFRVGDIVEARASATVIRGKQRALKIHFHLHTLILLDPQFSKAAEDKRVKAIPLAGSKKRLRKRRATVDEDLDVGEARKRLKELAVTDSDDIDRMPM</sequence>
<accession>A0AAD7NZG2</accession>
<dbReference type="AlphaFoldDB" id="A0AAD7NZG2"/>
<dbReference type="EMBL" id="JARKIB010000004">
    <property type="protein sequence ID" value="KAJ7781442.1"/>
    <property type="molecule type" value="Genomic_DNA"/>
</dbReference>
<protein>
    <submittedName>
        <fullName evidence="1">Uncharacterized protein</fullName>
    </submittedName>
</protein>
<evidence type="ECO:0000313" key="1">
    <source>
        <dbReference type="EMBL" id="KAJ7781442.1"/>
    </source>
</evidence>
<name>A0AAD7NZG2_9AGAR</name>
<keyword evidence="2" id="KW-1185">Reference proteome</keyword>
<proteinExistence type="predicted"/>
<dbReference type="Proteomes" id="UP001215598">
    <property type="component" value="Unassembled WGS sequence"/>
</dbReference>
<gene>
    <name evidence="1" type="ORF">B0H16DRAFT_1710647</name>
</gene>